<sequence length="209" mass="22662">MRLHRGVVALRQSTPTTCGSAALVVARMMADPQFAEWVRSGAARRPPAPGLDGLATAGERFAAYEQVVRDRTARALPGSSWRLIPQLPWPKFWGTAPWAALRELASATGSSLWSYRVVRLRGRSRDERIAVQAQLEKRVSTRRPALLYTGNALLPRHVTLLVPDDDGSGLDVYEPSSGTVSSLPPDALATDHLAGAGWPVPWLVVAPGR</sequence>
<evidence type="ECO:0000313" key="1">
    <source>
        <dbReference type="EMBL" id="GMA18699.1"/>
    </source>
</evidence>
<gene>
    <name evidence="1" type="ORF">GCM10025862_07200</name>
</gene>
<evidence type="ECO:0000313" key="2">
    <source>
        <dbReference type="Proteomes" id="UP001157109"/>
    </source>
</evidence>
<name>A0ABQ6HJM7_9MICO</name>
<comment type="caution">
    <text evidence="1">The sequence shown here is derived from an EMBL/GenBank/DDBJ whole genome shotgun (WGS) entry which is preliminary data.</text>
</comment>
<evidence type="ECO:0008006" key="3">
    <source>
        <dbReference type="Google" id="ProtNLM"/>
    </source>
</evidence>
<dbReference type="RefSeq" id="WP_241443326.1">
    <property type="nucleotide sequence ID" value="NZ_BSUJ01000001.1"/>
</dbReference>
<accession>A0ABQ6HJM7</accession>
<organism evidence="1 2">
    <name type="scientific">Arsenicicoccus piscis</name>
    <dbReference type="NCBI Taxonomy" id="673954"/>
    <lineage>
        <taxon>Bacteria</taxon>
        <taxon>Bacillati</taxon>
        <taxon>Actinomycetota</taxon>
        <taxon>Actinomycetes</taxon>
        <taxon>Micrococcales</taxon>
        <taxon>Intrasporangiaceae</taxon>
        <taxon>Arsenicicoccus</taxon>
    </lineage>
</organism>
<dbReference type="Proteomes" id="UP001157109">
    <property type="component" value="Unassembled WGS sequence"/>
</dbReference>
<keyword evidence="2" id="KW-1185">Reference proteome</keyword>
<dbReference type="EMBL" id="BSUJ01000001">
    <property type="protein sequence ID" value="GMA18699.1"/>
    <property type="molecule type" value="Genomic_DNA"/>
</dbReference>
<proteinExistence type="predicted"/>
<reference evidence="2" key="1">
    <citation type="journal article" date="2019" name="Int. J. Syst. Evol. Microbiol.">
        <title>The Global Catalogue of Microorganisms (GCM) 10K type strain sequencing project: providing services to taxonomists for standard genome sequencing and annotation.</title>
        <authorList>
            <consortium name="The Broad Institute Genomics Platform"/>
            <consortium name="The Broad Institute Genome Sequencing Center for Infectious Disease"/>
            <person name="Wu L."/>
            <person name="Ma J."/>
        </authorList>
    </citation>
    <scope>NUCLEOTIDE SEQUENCE [LARGE SCALE GENOMIC DNA]</scope>
    <source>
        <strain evidence="2">NBRC 105830</strain>
    </source>
</reference>
<protein>
    <recommendedName>
        <fullName evidence="3">Peptidase C39-like domain-containing protein</fullName>
    </recommendedName>
</protein>